<dbReference type="STRING" id="930991.A0A0D0CHS6"/>
<dbReference type="OrthoDB" id="2627190at2759"/>
<evidence type="ECO:0000313" key="3">
    <source>
        <dbReference type="Proteomes" id="UP000054538"/>
    </source>
</evidence>
<feature type="non-terminal residue" evidence="2">
    <location>
        <position position="80"/>
    </location>
</feature>
<gene>
    <name evidence="1" type="ORF">PAXRUDRAFT_70372</name>
    <name evidence="2" type="ORF">PAXRUDRAFT_74014</name>
</gene>
<keyword evidence="3" id="KW-1185">Reference proteome</keyword>
<dbReference type="InterPro" id="IPR036397">
    <property type="entry name" value="RNaseH_sf"/>
</dbReference>
<dbReference type="HOGENOM" id="CLU_033666_15_1_1"/>
<reference evidence="2" key="3">
    <citation type="submission" date="2015-02" db="EMBL/GenBank/DDBJ databases">
        <title>Evolutionary Origins and Diversification of the Mycorrhizal Mutualists.</title>
        <authorList>
            <consortium name="DOE Joint Genome Institute"/>
            <consortium name="Mycorrhizal Genomics Consortium"/>
            <person name="Kohler A."/>
            <person name="Kuo A."/>
            <person name="Nagy L.G."/>
            <person name="Floudas D."/>
            <person name="Copeland A."/>
            <person name="Barry K.W."/>
            <person name="Cichocki N."/>
            <person name="Veneault-Fourrey C."/>
            <person name="LaButti K."/>
            <person name="Lindquist E.A."/>
            <person name="Lipzen A."/>
            <person name="Lundell T."/>
            <person name="Morin E."/>
            <person name="Murat C."/>
            <person name="Riley R."/>
            <person name="Ohm R."/>
            <person name="Sun H."/>
            <person name="Tunlid A."/>
            <person name="Henrissat B."/>
            <person name="Grigoriev I.V."/>
            <person name="Hibbett D.S."/>
            <person name="Martin F."/>
        </authorList>
    </citation>
    <scope>NUCLEOTIDE SEQUENCE</scope>
    <source>
        <strain evidence="2 3">Ve08.2h10</strain>
    </source>
</reference>
<protein>
    <submittedName>
        <fullName evidence="2">Uncharacterized protein</fullName>
    </submittedName>
</protein>
<proteinExistence type="predicted"/>
<reference evidence="2 3" key="1">
    <citation type="submission" date="2014-04" db="EMBL/GenBank/DDBJ databases">
        <authorList>
            <consortium name="DOE Joint Genome Institute"/>
            <person name="Kuo A."/>
            <person name="Kohler A."/>
            <person name="Jargeat P."/>
            <person name="Nagy L.G."/>
            <person name="Floudas D."/>
            <person name="Copeland A."/>
            <person name="Barry K.W."/>
            <person name="Cichocki N."/>
            <person name="Veneault-Fourrey C."/>
            <person name="LaButti K."/>
            <person name="Lindquist E.A."/>
            <person name="Lipzen A."/>
            <person name="Lundell T."/>
            <person name="Morin E."/>
            <person name="Murat C."/>
            <person name="Sun H."/>
            <person name="Tunlid A."/>
            <person name="Henrissat B."/>
            <person name="Grigoriev I.V."/>
            <person name="Hibbett D.S."/>
            <person name="Martin F."/>
            <person name="Nordberg H.P."/>
            <person name="Cantor M.N."/>
            <person name="Hua S.X."/>
        </authorList>
    </citation>
    <scope>NUCLEOTIDE SEQUENCE [LARGE SCALE GENOMIC DNA]</scope>
    <source>
        <strain evidence="2 3">Ve08.2h10</strain>
    </source>
</reference>
<accession>A0A0D0CHS6</accession>
<dbReference type="AlphaFoldDB" id="A0A0D0CHS6"/>
<reference evidence="3" key="2">
    <citation type="submission" date="2015-01" db="EMBL/GenBank/DDBJ databases">
        <title>Evolutionary Origins and Diversification of the Mycorrhizal Mutualists.</title>
        <authorList>
            <consortium name="DOE Joint Genome Institute"/>
            <consortium name="Mycorrhizal Genomics Consortium"/>
            <person name="Kohler A."/>
            <person name="Kuo A."/>
            <person name="Nagy L.G."/>
            <person name="Floudas D."/>
            <person name="Copeland A."/>
            <person name="Barry K.W."/>
            <person name="Cichocki N."/>
            <person name="Veneault-Fourrey C."/>
            <person name="LaButti K."/>
            <person name="Lindquist E.A."/>
            <person name="Lipzen A."/>
            <person name="Lundell T."/>
            <person name="Morin E."/>
            <person name="Murat C."/>
            <person name="Riley R."/>
            <person name="Ohm R."/>
            <person name="Sun H."/>
            <person name="Tunlid A."/>
            <person name="Henrissat B."/>
            <person name="Grigoriev I.V."/>
            <person name="Hibbett D.S."/>
            <person name="Martin F."/>
        </authorList>
    </citation>
    <scope>NUCLEOTIDE SEQUENCE [LARGE SCALE GENOMIC DNA]</scope>
    <source>
        <strain evidence="3">Ve08.2h10</strain>
    </source>
</reference>
<dbReference type="Proteomes" id="UP000054538">
    <property type="component" value="Unassembled WGS sequence"/>
</dbReference>
<evidence type="ECO:0000313" key="2">
    <source>
        <dbReference type="EMBL" id="KIK82262.1"/>
    </source>
</evidence>
<organism evidence="2 3">
    <name type="scientific">Paxillus rubicundulus Ve08.2h10</name>
    <dbReference type="NCBI Taxonomy" id="930991"/>
    <lineage>
        <taxon>Eukaryota</taxon>
        <taxon>Fungi</taxon>
        <taxon>Dikarya</taxon>
        <taxon>Basidiomycota</taxon>
        <taxon>Agaricomycotina</taxon>
        <taxon>Agaricomycetes</taxon>
        <taxon>Agaricomycetidae</taxon>
        <taxon>Boletales</taxon>
        <taxon>Paxilineae</taxon>
        <taxon>Paxillaceae</taxon>
        <taxon>Paxillus</taxon>
    </lineage>
</organism>
<dbReference type="EMBL" id="KN825806">
    <property type="protein sequence ID" value="KIK81397.1"/>
    <property type="molecule type" value="Genomic_DNA"/>
</dbReference>
<evidence type="ECO:0000313" key="1">
    <source>
        <dbReference type="EMBL" id="KIK81397.1"/>
    </source>
</evidence>
<feature type="non-terminal residue" evidence="2">
    <location>
        <position position="1"/>
    </location>
</feature>
<sequence>KKKGEGLNAREVKGTVRFGGGSLMVWGCIGWNGGRMGAEQYVATLKQGLLQSMEESGISECDIIFQQDNDPKHTSRRAQR</sequence>
<dbReference type="GO" id="GO:0003676">
    <property type="term" value="F:nucleic acid binding"/>
    <property type="evidence" value="ECO:0007669"/>
    <property type="project" value="InterPro"/>
</dbReference>
<dbReference type="Gene3D" id="3.30.420.10">
    <property type="entry name" value="Ribonuclease H-like superfamily/Ribonuclease H"/>
    <property type="match status" value="1"/>
</dbReference>
<dbReference type="EMBL" id="KN825651">
    <property type="protein sequence ID" value="KIK82262.1"/>
    <property type="molecule type" value="Genomic_DNA"/>
</dbReference>
<name>A0A0D0CHS6_9AGAM</name>